<dbReference type="HOGENOM" id="CLU_3096615_0_0_4"/>
<sequence length="51" mass="5611">MTRMAKFMLAKPNDAWSMDFSMVYQLADGLKLQTLTIVDLSTKEALAVGAS</sequence>
<organism evidence="1 2">
    <name type="scientific">Mycetohabitans rhizoxinica (strain DSM 19002 / CIP 109453 / HKI 454)</name>
    <name type="common">Paraburkholderia rhizoxinica</name>
    <dbReference type="NCBI Taxonomy" id="882378"/>
    <lineage>
        <taxon>Bacteria</taxon>
        <taxon>Pseudomonadati</taxon>
        <taxon>Pseudomonadota</taxon>
        <taxon>Betaproteobacteria</taxon>
        <taxon>Burkholderiales</taxon>
        <taxon>Burkholderiaceae</taxon>
        <taxon>Mycetohabitans</taxon>
    </lineage>
</organism>
<gene>
    <name evidence="1" type="ordered locus">RBRH_02967</name>
</gene>
<protein>
    <submittedName>
        <fullName evidence="1">Transposase</fullName>
    </submittedName>
</protein>
<evidence type="ECO:0000313" key="2">
    <source>
        <dbReference type="Proteomes" id="UP000007437"/>
    </source>
</evidence>
<dbReference type="Proteomes" id="UP000007437">
    <property type="component" value="Chromosome"/>
</dbReference>
<dbReference type="eggNOG" id="COG2801">
    <property type="taxonomic scope" value="Bacteria"/>
</dbReference>
<accession>E5AQ65</accession>
<name>E5AQ65_MYCRK</name>
<dbReference type="KEGG" id="brh:RBRH_02967"/>
<evidence type="ECO:0000313" key="1">
    <source>
        <dbReference type="EMBL" id="CBW74747.1"/>
    </source>
</evidence>
<reference evidence="1 2" key="1">
    <citation type="journal article" date="2011" name="J. Bacteriol.">
        <title>Complete genome sequence of Burkholderia rhizoxinica, an endosymbiont of Rhizopus microsporus.</title>
        <authorList>
            <person name="Lackner G."/>
            <person name="Moebius N."/>
            <person name="Partida-Martinez L."/>
            <person name="Hertweck C."/>
        </authorList>
    </citation>
    <scope>NUCLEOTIDE SEQUENCE [LARGE SCALE GENOMIC DNA]</scope>
    <source>
        <strain evidence="2">DSM 19002 / CIP 109453 / HKI 454</strain>
    </source>
</reference>
<dbReference type="AlphaFoldDB" id="E5AQ65"/>
<proteinExistence type="predicted"/>
<dbReference type="EMBL" id="FR687359">
    <property type="protein sequence ID" value="CBW74747.1"/>
    <property type="molecule type" value="Genomic_DNA"/>
</dbReference>